<accession>A0AAD6V4W6</accession>
<comment type="caution">
    <text evidence="2">The sequence shown here is derived from an EMBL/GenBank/DDBJ whole genome shotgun (WGS) entry which is preliminary data.</text>
</comment>
<organism evidence="2 3">
    <name type="scientific">Mycena pura</name>
    <dbReference type="NCBI Taxonomy" id="153505"/>
    <lineage>
        <taxon>Eukaryota</taxon>
        <taxon>Fungi</taxon>
        <taxon>Dikarya</taxon>
        <taxon>Basidiomycota</taxon>
        <taxon>Agaricomycotina</taxon>
        <taxon>Agaricomycetes</taxon>
        <taxon>Agaricomycetidae</taxon>
        <taxon>Agaricales</taxon>
        <taxon>Marasmiineae</taxon>
        <taxon>Mycenaceae</taxon>
        <taxon>Mycena</taxon>
    </lineage>
</organism>
<protein>
    <submittedName>
        <fullName evidence="2">Uncharacterized protein</fullName>
    </submittedName>
</protein>
<name>A0AAD6V4W6_9AGAR</name>
<evidence type="ECO:0000256" key="1">
    <source>
        <dbReference type="SAM" id="MobiDB-lite"/>
    </source>
</evidence>
<dbReference type="Proteomes" id="UP001219525">
    <property type="component" value="Unassembled WGS sequence"/>
</dbReference>
<reference evidence="2" key="1">
    <citation type="submission" date="2023-03" db="EMBL/GenBank/DDBJ databases">
        <title>Massive genome expansion in bonnet fungi (Mycena s.s.) driven by repeated elements and novel gene families across ecological guilds.</title>
        <authorList>
            <consortium name="Lawrence Berkeley National Laboratory"/>
            <person name="Harder C.B."/>
            <person name="Miyauchi S."/>
            <person name="Viragh M."/>
            <person name="Kuo A."/>
            <person name="Thoen E."/>
            <person name="Andreopoulos B."/>
            <person name="Lu D."/>
            <person name="Skrede I."/>
            <person name="Drula E."/>
            <person name="Henrissat B."/>
            <person name="Morin E."/>
            <person name="Kohler A."/>
            <person name="Barry K."/>
            <person name="LaButti K."/>
            <person name="Morin E."/>
            <person name="Salamov A."/>
            <person name="Lipzen A."/>
            <person name="Mereny Z."/>
            <person name="Hegedus B."/>
            <person name="Baldrian P."/>
            <person name="Stursova M."/>
            <person name="Weitz H."/>
            <person name="Taylor A."/>
            <person name="Grigoriev I.V."/>
            <person name="Nagy L.G."/>
            <person name="Martin F."/>
            <person name="Kauserud H."/>
        </authorList>
    </citation>
    <scope>NUCLEOTIDE SEQUENCE</scope>
    <source>
        <strain evidence="2">9144</strain>
    </source>
</reference>
<feature type="region of interest" description="Disordered" evidence="1">
    <location>
        <begin position="121"/>
        <end position="155"/>
    </location>
</feature>
<sequence>MRAALTHAFFTCARPSIQAAHSAGCASGVGATQGAPGIGARDKLAEANAQLVIIGPGFVQLAVKRLVCARSMRIRDSDTTDEQDHGAVVCRDTHFHNTSALPLFHGTGGVTRRAACGHARRRRVKAEMGSLGQQDGDAPTVRPGGRYSKYASVPT</sequence>
<evidence type="ECO:0000313" key="3">
    <source>
        <dbReference type="Proteomes" id="UP001219525"/>
    </source>
</evidence>
<keyword evidence="3" id="KW-1185">Reference proteome</keyword>
<gene>
    <name evidence="2" type="ORF">GGX14DRAFT_652493</name>
</gene>
<dbReference type="AlphaFoldDB" id="A0AAD6V4W6"/>
<dbReference type="EMBL" id="JARJCW010000052">
    <property type="protein sequence ID" value="KAJ7203055.1"/>
    <property type="molecule type" value="Genomic_DNA"/>
</dbReference>
<evidence type="ECO:0000313" key="2">
    <source>
        <dbReference type="EMBL" id="KAJ7203055.1"/>
    </source>
</evidence>
<proteinExistence type="predicted"/>